<reference evidence="2 3" key="1">
    <citation type="journal article" date="2024" name="G3 (Bethesda)">
        <title>Genome assembly of Hibiscus sabdariffa L. provides insights into metabolisms of medicinal natural products.</title>
        <authorList>
            <person name="Kim T."/>
        </authorList>
    </citation>
    <scope>NUCLEOTIDE SEQUENCE [LARGE SCALE GENOMIC DNA]</scope>
    <source>
        <strain evidence="2">TK-2024</strain>
        <tissue evidence="2">Old leaves</tissue>
    </source>
</reference>
<proteinExistence type="predicted"/>
<comment type="caution">
    <text evidence="2">The sequence shown here is derived from an EMBL/GenBank/DDBJ whole genome shotgun (WGS) entry which is preliminary data.</text>
</comment>
<keyword evidence="3" id="KW-1185">Reference proteome</keyword>
<evidence type="ECO:0000313" key="2">
    <source>
        <dbReference type="EMBL" id="KAK8516255.1"/>
    </source>
</evidence>
<name>A0ABR2CA29_9ROSI</name>
<evidence type="ECO:0000313" key="3">
    <source>
        <dbReference type="Proteomes" id="UP001472677"/>
    </source>
</evidence>
<evidence type="ECO:0000256" key="1">
    <source>
        <dbReference type="SAM" id="MobiDB-lite"/>
    </source>
</evidence>
<organism evidence="2 3">
    <name type="scientific">Hibiscus sabdariffa</name>
    <name type="common">roselle</name>
    <dbReference type="NCBI Taxonomy" id="183260"/>
    <lineage>
        <taxon>Eukaryota</taxon>
        <taxon>Viridiplantae</taxon>
        <taxon>Streptophyta</taxon>
        <taxon>Embryophyta</taxon>
        <taxon>Tracheophyta</taxon>
        <taxon>Spermatophyta</taxon>
        <taxon>Magnoliopsida</taxon>
        <taxon>eudicotyledons</taxon>
        <taxon>Gunneridae</taxon>
        <taxon>Pentapetalae</taxon>
        <taxon>rosids</taxon>
        <taxon>malvids</taxon>
        <taxon>Malvales</taxon>
        <taxon>Malvaceae</taxon>
        <taxon>Malvoideae</taxon>
        <taxon>Hibiscus</taxon>
    </lineage>
</organism>
<accession>A0ABR2CA29</accession>
<dbReference type="Proteomes" id="UP001472677">
    <property type="component" value="Unassembled WGS sequence"/>
</dbReference>
<sequence length="78" mass="8847">MDAKFKTRLNLVARVERGEREIPDIIAIETIDEDITAEIQEVDGGSGHRHLGSSGSDHTLNEMDRRWQKQVTEMAVDK</sequence>
<gene>
    <name evidence="2" type="ORF">V6N12_068865</name>
</gene>
<feature type="region of interest" description="Disordered" evidence="1">
    <location>
        <begin position="43"/>
        <end position="63"/>
    </location>
</feature>
<protein>
    <submittedName>
        <fullName evidence="2">Uncharacterized protein</fullName>
    </submittedName>
</protein>
<dbReference type="EMBL" id="JBBPBM010000059">
    <property type="protein sequence ID" value="KAK8516255.1"/>
    <property type="molecule type" value="Genomic_DNA"/>
</dbReference>